<evidence type="ECO:0000313" key="2">
    <source>
        <dbReference type="Proteomes" id="UP000176944"/>
    </source>
</evidence>
<organism evidence="1 2">
    <name type="scientific">Moorena producens (strain JHB)</name>
    <dbReference type="NCBI Taxonomy" id="1454205"/>
    <lineage>
        <taxon>Bacteria</taxon>
        <taxon>Bacillati</taxon>
        <taxon>Cyanobacteriota</taxon>
        <taxon>Cyanophyceae</taxon>
        <taxon>Coleofasciculales</taxon>
        <taxon>Coleofasciculaceae</taxon>
        <taxon>Moorena</taxon>
    </lineage>
</organism>
<name>A0A1D9GAP6_MOOP1</name>
<dbReference type="Proteomes" id="UP000176944">
    <property type="component" value="Chromosome"/>
</dbReference>
<proteinExistence type="predicted"/>
<evidence type="ECO:0000313" key="1">
    <source>
        <dbReference type="EMBL" id="AOY84683.2"/>
    </source>
</evidence>
<sequence length="502" mass="56441">MAIFRISGRVIDPNTSGVVSGLRVEAWDKDLIFNNLVGSAITDDHGSFGMEFDESYFQELFADQRPDIFFKVFCDQQLVKSTEDSVLWNLDIDETEVLITVDNYSQYNVYQKYLQAADEGVEDNPKLLYLGIDTSPYKQQIKDYPSHLNHKPDGKHLVSGIKADHTFSPYPNLGQLPDIDQQGLEFLHQDIKEACICVGSFVEEEFKVKWLGRNALSNDELWSGSKIIPIINLVSRLNSKSPNDDLDKCTIRGTDQAGNQRDIPVCDLITDVISYDYNTASSNCLGAMLKRFAPQMDLENWLKQITGNDSLIFRGRYGEKPFIEYPQLFGSTTKSIILTADPEPPQWESNTISAYDLNRMISMVGWHNYIPEPCQLPGVKWDSLESIIRAMGNDPARLVDLAIKELGLLNVIDSTVIISKLGNGVTSIRNRTEAVYVALVKLVKPSLDDSLKPAKLITFSMALRGAKVLEPRDFNREAVELDARIATEVTEILRRAVMGELV</sequence>
<accession>A0A1D9GAP6</accession>
<gene>
    <name evidence="1" type="ORF">BJP36_14655</name>
</gene>
<protein>
    <submittedName>
        <fullName evidence="1">Peptidoglycan-binding protein</fullName>
    </submittedName>
</protein>
<dbReference type="AlphaFoldDB" id="A0A1D9GAP6"/>
<dbReference type="EMBL" id="CP017708">
    <property type="protein sequence ID" value="AOY84683.2"/>
    <property type="molecule type" value="Genomic_DNA"/>
</dbReference>
<reference evidence="2" key="1">
    <citation type="submission" date="2016-10" db="EMBL/GenBank/DDBJ databases">
        <title>Comparative genomics uncovers the prolific and rare metabolic potential of the cyanobacterial genus Moorea.</title>
        <authorList>
            <person name="Leao T."/>
            <person name="Castelao G."/>
            <person name="Korobeynikov A."/>
            <person name="Monroe E.A."/>
            <person name="Podell S."/>
            <person name="Glukhov E."/>
            <person name="Allen E."/>
            <person name="Gerwick W.H."/>
            <person name="Gerwick L."/>
        </authorList>
    </citation>
    <scope>NUCLEOTIDE SEQUENCE [LARGE SCALE GENOMIC DNA]</scope>
    <source>
        <strain evidence="2">JHB</strain>
    </source>
</reference>